<dbReference type="Gene3D" id="3.40.190.10">
    <property type="entry name" value="Periplasmic binding protein-like II"/>
    <property type="match status" value="2"/>
</dbReference>
<accession>A0ABU0F8K4</accession>
<dbReference type="CDD" id="cd01004">
    <property type="entry name" value="PBP2_MidA_like"/>
    <property type="match status" value="1"/>
</dbReference>
<keyword evidence="1 2" id="KW-0732">Signal</keyword>
<sequence length="283" mass="29491">MRMPLAAVAFMSSSLCLTASALAGTPGCEPGKLAEKYPALAGKVLIMGADGQTPPYASLDPNTETLVGSDIDLAKAVFDCIGAKYEIKPAAWSGLFPAVVSGQIDLMFYLYYNKTRVQQGDFIVYMKAGTGAITQKGNPKAVKSGDDLCGKTVATGLGTVEEAQMRKLGEACVAGGKPAVEVMTYPDHASGFRLVASRRADVMLTDLALVDRTVADNPSLYERAYGVIGSFQIGIAVKKGNAALSSALLDGLKAVQAAGVQNAIFARYGVDPALALPAELKTN</sequence>
<evidence type="ECO:0000256" key="2">
    <source>
        <dbReference type="SAM" id="SignalP"/>
    </source>
</evidence>
<evidence type="ECO:0000313" key="5">
    <source>
        <dbReference type="Proteomes" id="UP001237448"/>
    </source>
</evidence>
<dbReference type="SMART" id="SM00062">
    <property type="entry name" value="PBPb"/>
    <property type="match status" value="1"/>
</dbReference>
<feature type="domain" description="Solute-binding protein family 3/N-terminal" evidence="3">
    <location>
        <begin position="44"/>
        <end position="272"/>
    </location>
</feature>
<keyword evidence="5" id="KW-1185">Reference proteome</keyword>
<feature type="chain" id="PRO_5046549571" evidence="2">
    <location>
        <begin position="24"/>
        <end position="283"/>
    </location>
</feature>
<dbReference type="EMBL" id="JAUSVK010000001">
    <property type="protein sequence ID" value="MDQ0390942.1"/>
    <property type="molecule type" value="Genomic_DNA"/>
</dbReference>
<organism evidence="4 5">
    <name type="scientific">Labrys monachus</name>
    <dbReference type="NCBI Taxonomy" id="217067"/>
    <lineage>
        <taxon>Bacteria</taxon>
        <taxon>Pseudomonadati</taxon>
        <taxon>Pseudomonadota</taxon>
        <taxon>Alphaproteobacteria</taxon>
        <taxon>Hyphomicrobiales</taxon>
        <taxon>Xanthobacteraceae</taxon>
        <taxon>Labrys</taxon>
    </lineage>
</organism>
<comment type="caution">
    <text evidence="4">The sequence shown here is derived from an EMBL/GenBank/DDBJ whole genome shotgun (WGS) entry which is preliminary data.</text>
</comment>
<feature type="signal peptide" evidence="2">
    <location>
        <begin position="1"/>
        <end position="23"/>
    </location>
</feature>
<evidence type="ECO:0000256" key="1">
    <source>
        <dbReference type="ARBA" id="ARBA00022729"/>
    </source>
</evidence>
<dbReference type="RefSeq" id="WP_307422490.1">
    <property type="nucleotide sequence ID" value="NZ_JAUSVK010000001.1"/>
</dbReference>
<dbReference type="PANTHER" id="PTHR35936:SF17">
    <property type="entry name" value="ARGININE-BINDING EXTRACELLULAR PROTEIN ARTP"/>
    <property type="match status" value="1"/>
</dbReference>
<reference evidence="4 5" key="1">
    <citation type="submission" date="2023-07" db="EMBL/GenBank/DDBJ databases">
        <title>Genomic Encyclopedia of Type Strains, Phase IV (KMG-IV): sequencing the most valuable type-strain genomes for metagenomic binning, comparative biology and taxonomic classification.</title>
        <authorList>
            <person name="Goeker M."/>
        </authorList>
    </citation>
    <scope>NUCLEOTIDE SEQUENCE [LARGE SCALE GENOMIC DNA]</scope>
    <source>
        <strain evidence="4 5">DSM 5896</strain>
    </source>
</reference>
<dbReference type="Proteomes" id="UP001237448">
    <property type="component" value="Unassembled WGS sequence"/>
</dbReference>
<evidence type="ECO:0000313" key="4">
    <source>
        <dbReference type="EMBL" id="MDQ0390942.1"/>
    </source>
</evidence>
<name>A0ABU0F8K4_9HYPH</name>
<dbReference type="Pfam" id="PF00497">
    <property type="entry name" value="SBP_bac_3"/>
    <property type="match status" value="1"/>
</dbReference>
<dbReference type="InterPro" id="IPR001638">
    <property type="entry name" value="Solute-binding_3/MltF_N"/>
</dbReference>
<proteinExistence type="predicted"/>
<gene>
    <name evidence="4" type="ORF">J3R73_000734</name>
</gene>
<dbReference type="PANTHER" id="PTHR35936">
    <property type="entry name" value="MEMBRANE-BOUND LYTIC MUREIN TRANSGLYCOSYLASE F"/>
    <property type="match status" value="1"/>
</dbReference>
<dbReference type="SUPFAM" id="SSF53850">
    <property type="entry name" value="Periplasmic binding protein-like II"/>
    <property type="match status" value="1"/>
</dbReference>
<evidence type="ECO:0000259" key="3">
    <source>
        <dbReference type="SMART" id="SM00062"/>
    </source>
</evidence>
<protein>
    <submittedName>
        <fullName evidence="4">Polar amino acid transport system substrate-binding protein</fullName>
    </submittedName>
</protein>